<feature type="binding site" evidence="10">
    <location>
        <begin position="147"/>
        <end position="148"/>
    </location>
    <ligand>
        <name>thiamine diphosphate</name>
        <dbReference type="ChEBI" id="CHEBI:58937"/>
    </ligand>
</feature>
<dbReference type="NCBIfam" id="NF003933">
    <property type="entry name" value="PRK05444.2-2"/>
    <property type="match status" value="1"/>
</dbReference>
<feature type="binding site" evidence="10">
    <location>
        <position position="146"/>
    </location>
    <ligand>
        <name>Mg(2+)</name>
        <dbReference type="ChEBI" id="CHEBI:18420"/>
    </ligand>
</feature>
<evidence type="ECO:0000256" key="9">
    <source>
        <dbReference type="ARBA" id="ARBA00023229"/>
    </source>
</evidence>
<evidence type="ECO:0000256" key="7">
    <source>
        <dbReference type="ARBA" id="ARBA00022977"/>
    </source>
</evidence>
<dbReference type="OrthoDB" id="9803371at2"/>
<dbReference type="NCBIfam" id="TIGR00204">
    <property type="entry name" value="dxs"/>
    <property type="match status" value="1"/>
</dbReference>
<dbReference type="Gene3D" id="3.40.50.920">
    <property type="match status" value="1"/>
</dbReference>
<dbReference type="SMART" id="SM00861">
    <property type="entry name" value="Transket_pyr"/>
    <property type="match status" value="1"/>
</dbReference>
<evidence type="ECO:0000256" key="6">
    <source>
        <dbReference type="ARBA" id="ARBA00022842"/>
    </source>
</evidence>
<dbReference type="Proteomes" id="UP000190105">
    <property type="component" value="Unassembled WGS sequence"/>
</dbReference>
<keyword evidence="8 10" id="KW-0786">Thiamine pyrophosphate</keyword>
<keyword evidence="5 10" id="KW-0479">Metal-binding</keyword>
<dbReference type="CDD" id="cd07033">
    <property type="entry name" value="TPP_PYR_DXS_TK_like"/>
    <property type="match status" value="1"/>
</dbReference>
<protein>
    <recommendedName>
        <fullName evidence="10">1-deoxy-D-xylulose-5-phosphate synthase</fullName>
        <ecNumber evidence="10">2.2.1.7</ecNumber>
    </recommendedName>
    <alternativeName>
        <fullName evidence="10">1-deoxyxylulose-5-phosphate synthase</fullName>
        <shortName evidence="10">DXP synthase</shortName>
        <shortName evidence="10">DXPS</shortName>
    </alternativeName>
</protein>
<feature type="binding site" evidence="10">
    <location>
        <position position="175"/>
    </location>
    <ligand>
        <name>thiamine diphosphate</name>
        <dbReference type="ChEBI" id="CHEBI:58937"/>
    </ligand>
</feature>
<dbReference type="GO" id="GO:0005829">
    <property type="term" value="C:cytosol"/>
    <property type="evidence" value="ECO:0007669"/>
    <property type="project" value="TreeGrafter"/>
</dbReference>
<evidence type="ECO:0000256" key="10">
    <source>
        <dbReference type="HAMAP-Rule" id="MF_00315"/>
    </source>
</evidence>
<dbReference type="GO" id="GO:0008661">
    <property type="term" value="F:1-deoxy-D-xylulose-5-phosphate synthase activity"/>
    <property type="evidence" value="ECO:0007669"/>
    <property type="project" value="UniProtKB-UniRule"/>
</dbReference>
<comment type="similarity">
    <text evidence="2 10">Belongs to the transketolase family. DXPS subfamily.</text>
</comment>
<dbReference type="InterPro" id="IPR049557">
    <property type="entry name" value="Transketolase_CS"/>
</dbReference>
<dbReference type="GO" id="GO:0019288">
    <property type="term" value="P:isopentenyl diphosphate biosynthetic process, methylerythritol 4-phosphate pathway"/>
    <property type="evidence" value="ECO:0007669"/>
    <property type="project" value="TreeGrafter"/>
</dbReference>
<name>A0A1T4WXE3_9CLOT</name>
<keyword evidence="7 10" id="KW-0784">Thiamine biosynthesis</keyword>
<feature type="binding site" evidence="10">
    <location>
        <position position="366"/>
    </location>
    <ligand>
        <name>thiamine diphosphate</name>
        <dbReference type="ChEBI" id="CHEBI:58937"/>
    </ligand>
</feature>
<dbReference type="InterPro" id="IPR020826">
    <property type="entry name" value="Transketolase_BS"/>
</dbReference>
<dbReference type="InterPro" id="IPR009014">
    <property type="entry name" value="Transketo_C/PFOR_II"/>
</dbReference>
<dbReference type="EC" id="2.2.1.7" evidence="10"/>
<dbReference type="SUPFAM" id="SSF52922">
    <property type="entry name" value="TK C-terminal domain-like"/>
    <property type="match status" value="1"/>
</dbReference>
<dbReference type="InterPro" id="IPR005477">
    <property type="entry name" value="Dxylulose-5-P_synthase"/>
</dbReference>
<evidence type="ECO:0000256" key="3">
    <source>
        <dbReference type="ARBA" id="ARBA00011738"/>
    </source>
</evidence>
<comment type="cofactor">
    <cofactor evidence="10">
        <name>thiamine diphosphate</name>
        <dbReference type="ChEBI" id="CHEBI:58937"/>
    </cofactor>
    <text evidence="10">Binds 1 thiamine pyrophosphate per subunit.</text>
</comment>
<gene>
    <name evidence="10" type="primary">dxs</name>
    <name evidence="12" type="ORF">SAMN05443428_104153</name>
</gene>
<feature type="domain" description="Transketolase-like pyrimidine-binding" evidence="11">
    <location>
        <begin position="315"/>
        <end position="479"/>
    </location>
</feature>
<dbReference type="HAMAP" id="MF_00315">
    <property type="entry name" value="DXP_synth"/>
    <property type="match status" value="1"/>
</dbReference>
<comment type="catalytic activity">
    <reaction evidence="10">
        <text>D-glyceraldehyde 3-phosphate + pyruvate + H(+) = 1-deoxy-D-xylulose 5-phosphate + CO2</text>
        <dbReference type="Rhea" id="RHEA:12605"/>
        <dbReference type="ChEBI" id="CHEBI:15361"/>
        <dbReference type="ChEBI" id="CHEBI:15378"/>
        <dbReference type="ChEBI" id="CHEBI:16526"/>
        <dbReference type="ChEBI" id="CHEBI:57792"/>
        <dbReference type="ChEBI" id="CHEBI:59776"/>
        <dbReference type="EC" id="2.2.1.7"/>
    </reaction>
</comment>
<proteinExistence type="inferred from homology"/>
<dbReference type="GO" id="GO:0009228">
    <property type="term" value="P:thiamine biosynthetic process"/>
    <property type="evidence" value="ECO:0007669"/>
    <property type="project" value="UniProtKB-UniRule"/>
</dbReference>
<dbReference type="RefSeq" id="WP_078695781.1">
    <property type="nucleotide sequence ID" value="NZ_FUYH01000004.1"/>
</dbReference>
<dbReference type="InterPro" id="IPR033248">
    <property type="entry name" value="Transketolase_C"/>
</dbReference>
<dbReference type="InterPro" id="IPR029061">
    <property type="entry name" value="THDP-binding"/>
</dbReference>
<comment type="cofactor">
    <cofactor evidence="10">
        <name>Mg(2+)</name>
        <dbReference type="ChEBI" id="CHEBI:18420"/>
    </cofactor>
    <text evidence="10">Binds 1 Mg(2+) ion per subunit.</text>
</comment>
<evidence type="ECO:0000256" key="8">
    <source>
        <dbReference type="ARBA" id="ARBA00023052"/>
    </source>
</evidence>
<feature type="binding site" evidence="10">
    <location>
        <position position="74"/>
    </location>
    <ligand>
        <name>thiamine diphosphate</name>
        <dbReference type="ChEBI" id="CHEBI:58937"/>
    </ligand>
</feature>
<dbReference type="STRING" id="1147123.SAMN05443428_104153"/>
<dbReference type="InterPro" id="IPR005475">
    <property type="entry name" value="Transketolase-like_Pyr-bd"/>
</dbReference>
<dbReference type="PANTHER" id="PTHR43322">
    <property type="entry name" value="1-D-DEOXYXYLULOSE 5-PHOSPHATE SYNTHASE-RELATED"/>
    <property type="match status" value="1"/>
</dbReference>
<evidence type="ECO:0000259" key="11">
    <source>
        <dbReference type="SMART" id="SM00861"/>
    </source>
</evidence>
<keyword evidence="13" id="KW-1185">Reference proteome</keyword>
<dbReference type="PROSITE" id="PS00802">
    <property type="entry name" value="TRANSKETOLASE_2"/>
    <property type="match status" value="1"/>
</dbReference>
<keyword evidence="9 10" id="KW-0414">Isoprene biosynthesis</keyword>
<organism evidence="12 13">
    <name type="scientific">Caloramator quimbayensis</name>
    <dbReference type="NCBI Taxonomy" id="1147123"/>
    <lineage>
        <taxon>Bacteria</taxon>
        <taxon>Bacillati</taxon>
        <taxon>Bacillota</taxon>
        <taxon>Clostridia</taxon>
        <taxon>Eubacteriales</taxon>
        <taxon>Clostridiaceae</taxon>
        <taxon>Caloramator</taxon>
    </lineage>
</organism>
<evidence type="ECO:0000256" key="4">
    <source>
        <dbReference type="ARBA" id="ARBA00022679"/>
    </source>
</evidence>
<evidence type="ECO:0000256" key="1">
    <source>
        <dbReference type="ARBA" id="ARBA00004980"/>
    </source>
</evidence>
<keyword evidence="4 10" id="KW-0808">Transferase</keyword>
<keyword evidence="6 10" id="KW-0460">Magnesium</keyword>
<comment type="subunit">
    <text evidence="3 10">Homodimer.</text>
</comment>
<dbReference type="Pfam" id="PF02779">
    <property type="entry name" value="Transket_pyr"/>
    <property type="match status" value="1"/>
</dbReference>
<comment type="function">
    <text evidence="10">Catalyzes the acyloin condensation reaction between C atoms 2 and 3 of pyruvate and glyceraldehyde 3-phosphate to yield 1-deoxy-D-xylulose-5-phosphate (DXP).</text>
</comment>
<evidence type="ECO:0000256" key="5">
    <source>
        <dbReference type="ARBA" id="ARBA00022723"/>
    </source>
</evidence>
<evidence type="ECO:0000313" key="13">
    <source>
        <dbReference type="Proteomes" id="UP000190105"/>
    </source>
</evidence>
<dbReference type="GO" id="GO:0016114">
    <property type="term" value="P:terpenoid biosynthetic process"/>
    <property type="evidence" value="ECO:0007669"/>
    <property type="project" value="UniProtKB-UniRule"/>
</dbReference>
<accession>A0A1T4WXE3</accession>
<dbReference type="Gene3D" id="3.40.50.970">
    <property type="match status" value="2"/>
</dbReference>
<dbReference type="EMBL" id="FUYH01000004">
    <property type="protein sequence ID" value="SKA82032.1"/>
    <property type="molecule type" value="Genomic_DNA"/>
</dbReference>
<dbReference type="PROSITE" id="PS00801">
    <property type="entry name" value="TRANSKETOLASE_1"/>
    <property type="match status" value="1"/>
</dbReference>
<feature type="binding site" evidence="10">
    <location>
        <position position="286"/>
    </location>
    <ligand>
        <name>thiamine diphosphate</name>
        <dbReference type="ChEBI" id="CHEBI:58937"/>
    </ligand>
</feature>
<feature type="binding site" evidence="10">
    <location>
        <position position="175"/>
    </location>
    <ligand>
        <name>Mg(2+)</name>
        <dbReference type="ChEBI" id="CHEBI:18420"/>
    </ligand>
</feature>
<dbReference type="GO" id="GO:0000287">
    <property type="term" value="F:magnesium ion binding"/>
    <property type="evidence" value="ECO:0007669"/>
    <property type="project" value="UniProtKB-UniRule"/>
</dbReference>
<dbReference type="PANTHER" id="PTHR43322:SF5">
    <property type="entry name" value="1-DEOXY-D-XYLULOSE-5-PHOSPHATE SYNTHASE, CHLOROPLASTIC"/>
    <property type="match status" value="1"/>
</dbReference>
<dbReference type="AlphaFoldDB" id="A0A1T4WXE3"/>
<dbReference type="CDD" id="cd02007">
    <property type="entry name" value="TPP_DXS"/>
    <property type="match status" value="1"/>
</dbReference>
<dbReference type="UniPathway" id="UPA00064">
    <property type="reaction ID" value="UER00091"/>
</dbReference>
<dbReference type="Pfam" id="PF02780">
    <property type="entry name" value="Transketolase_C"/>
    <property type="match status" value="1"/>
</dbReference>
<dbReference type="GO" id="GO:0030976">
    <property type="term" value="F:thiamine pyrophosphate binding"/>
    <property type="evidence" value="ECO:0007669"/>
    <property type="project" value="UniProtKB-UniRule"/>
</dbReference>
<dbReference type="FunFam" id="3.40.50.970:FF:000005">
    <property type="entry name" value="1-deoxy-D-xylulose-5-phosphate synthase"/>
    <property type="match status" value="1"/>
</dbReference>
<comment type="pathway">
    <text evidence="1 10">Metabolic intermediate biosynthesis; 1-deoxy-D-xylulose 5-phosphate biosynthesis; 1-deoxy-D-xylulose 5-phosphate from D-glyceraldehyde 3-phosphate and pyruvate: step 1/1.</text>
</comment>
<reference evidence="13" key="1">
    <citation type="submission" date="2017-02" db="EMBL/GenBank/DDBJ databases">
        <authorList>
            <person name="Varghese N."/>
            <person name="Submissions S."/>
        </authorList>
    </citation>
    <scope>NUCLEOTIDE SEQUENCE [LARGE SCALE GENOMIC DNA]</scope>
    <source>
        <strain evidence="13">USBA 833</strain>
    </source>
</reference>
<sequence>MMSLLDGVNWPSDIKKLKIDELYKLSEEIRNFLIQNVSKTGGHLASNLGVVELTIALHRVFDMPVDKIVWDVGHQSYVHKIITGRKNKFNTLRKYGGLSGFPKPKESPYDVFAAGHSSTSISAALGMAKARDLKNENYNVVAVIGDGALTGGLALEGLNEAGISHTKIIVVLNDNEMSISQNVGSIAAYLSKIRTDPAYLTFKDELEMILKKIPAVGNNLYKGAERLKESLKYLVVQGMLFEELGFTYFGPIDGHDIQKVSEVLERAKHKKGPVLVHVVTKKGKGYCFAEESPDIFHGVGPFEIETGENIVSGKTTYSNIFGEEIVKAAEKNKNIVAITAAMPDGTGLKDFEKKYPSRFFDVGIAEQHAVTFAAGLAANGLKPVFAVYSTFLQRAYDQIIHDVCLQDLPVLFAIDRSGIVGEDGETHQGVFDIAYLRSIPNITILSPKDIFEFKDMLKWCFEYERPAAIRYPRGGDLDVKFPCYDNIIKGKWEILKEGEDIAILAVGRMVQFSYGVLNRLKNSNNINAALINCRFIKPIDVVLLDKIFEKYKIIFTVEDGLLAGGFGSAVLEYACEKNYKGKIVRIGFPDEFIPHGNSSILYKKYGLDTDGIYEKILMNI</sequence>
<dbReference type="SUPFAM" id="SSF52518">
    <property type="entry name" value="Thiamin diphosphate-binding fold (THDP-binding)"/>
    <property type="match status" value="2"/>
</dbReference>
<dbReference type="Pfam" id="PF13292">
    <property type="entry name" value="DXP_synthase_N"/>
    <property type="match status" value="1"/>
</dbReference>
<feature type="binding site" evidence="10">
    <location>
        <begin position="115"/>
        <end position="117"/>
    </location>
    <ligand>
        <name>thiamine diphosphate</name>
        <dbReference type="ChEBI" id="CHEBI:58937"/>
    </ligand>
</feature>
<evidence type="ECO:0000256" key="2">
    <source>
        <dbReference type="ARBA" id="ARBA00011081"/>
    </source>
</evidence>
<evidence type="ECO:0000313" key="12">
    <source>
        <dbReference type="EMBL" id="SKA82032.1"/>
    </source>
</evidence>